<dbReference type="KEGG" id="hch:HCH_02781"/>
<dbReference type="InterPro" id="IPR035965">
    <property type="entry name" value="PAS-like_dom_sf"/>
</dbReference>
<dbReference type="GO" id="GO:0003824">
    <property type="term" value="F:catalytic activity"/>
    <property type="evidence" value="ECO:0007669"/>
    <property type="project" value="UniProtKB-ARBA"/>
</dbReference>
<sequence length="673" mass="74694">MNLRLRTLLSLSFAGVVIATTAVVSAIVDYEASLRLQKELDRQFIGAASQLAEDLDRGIYARLRDIINVSSLPTIRYLRDGQEEERRNILEALKKTQEYYAWIGFTDENGLVLQATGGLMEGMNVSDQTWWLNGKAGPYVGDIRSLRQDGVDSPGFTTKLSNFIEMATPVRNSQGLVIGILGAYVSWDWASELAANVLRHQSQKLEFLVLSQQHRVILGPDALLAMDIYLPDSLKANAIGLTQWPDGERYLTGFADTKGFRSYKGLGWTVVARQQAETALAPVRQLRTAIWRWGAFIAAVFALLGWGIAKQISRPLKSLAAAAREIKDGARLVAFRMRQSAPQEIHLLSDALGDMMRQLESRETALQRQYAELDMLYEGAPIGIVIVDQNMRCLRMNGRLAEWSGLQNSVVNGRMITELPSELLTQFETPLSQTLLSGTPSYNAEAVIEDTSNELERHFLAACLPLFEDGQSGPVGAALLISEMTAQRQAEYFATHDSLTGLANRRFLTAYLFQELAMARRRKRKLALLYLDMDRFKAVNDTYGHDAGDALLREVAFRLKNVCRESDLISRLGGDEFVIVALDHKNLNNSARLAKSVVISLSRPYILGGAHIHTSPSIGIAVYPDDADDETTLLRYADEAMYEAKKSGPGQYRYYSLIKPGLLEAKGGSDSVA</sequence>
<dbReference type="NCBIfam" id="TIGR00254">
    <property type="entry name" value="GGDEF"/>
    <property type="match status" value="1"/>
</dbReference>
<comment type="cofactor">
    <cofactor evidence="1">
        <name>Mg(2+)</name>
        <dbReference type="ChEBI" id="CHEBI:18420"/>
    </cofactor>
</comment>
<dbReference type="GO" id="GO:0016020">
    <property type="term" value="C:membrane"/>
    <property type="evidence" value="ECO:0007669"/>
    <property type="project" value="InterPro"/>
</dbReference>
<gene>
    <name evidence="4" type="ordered locus">HCH_02781</name>
</gene>
<dbReference type="InterPro" id="IPR052155">
    <property type="entry name" value="Biofilm_reg_signaling"/>
</dbReference>
<protein>
    <submittedName>
        <fullName evidence="4">FOG: GGDEF domain</fullName>
    </submittedName>
</protein>
<name>Q2SIG3_HAHCH</name>
<dbReference type="Pfam" id="PF00990">
    <property type="entry name" value="GGDEF"/>
    <property type="match status" value="1"/>
</dbReference>
<dbReference type="eggNOG" id="COG2199">
    <property type="taxonomic scope" value="Bacteria"/>
</dbReference>
<dbReference type="Gene3D" id="3.30.70.270">
    <property type="match status" value="1"/>
</dbReference>
<accession>Q2SIG3</accession>
<dbReference type="PROSITE" id="PS50885">
    <property type="entry name" value="HAMP"/>
    <property type="match status" value="1"/>
</dbReference>
<dbReference type="Pfam" id="PF08448">
    <property type="entry name" value="PAS_4"/>
    <property type="match status" value="1"/>
</dbReference>
<feature type="domain" description="GGDEF" evidence="3">
    <location>
        <begin position="524"/>
        <end position="657"/>
    </location>
</feature>
<evidence type="ECO:0000259" key="2">
    <source>
        <dbReference type="PROSITE" id="PS50885"/>
    </source>
</evidence>
<dbReference type="InterPro" id="IPR003660">
    <property type="entry name" value="HAMP_dom"/>
</dbReference>
<dbReference type="Proteomes" id="UP000000238">
    <property type="component" value="Chromosome"/>
</dbReference>
<dbReference type="PANTHER" id="PTHR44757:SF2">
    <property type="entry name" value="BIOFILM ARCHITECTURE MAINTENANCE PROTEIN MBAA"/>
    <property type="match status" value="1"/>
</dbReference>
<evidence type="ECO:0000313" key="5">
    <source>
        <dbReference type="Proteomes" id="UP000000238"/>
    </source>
</evidence>
<feature type="domain" description="HAMP" evidence="2">
    <location>
        <begin position="310"/>
        <end position="364"/>
    </location>
</feature>
<keyword evidence="5" id="KW-1185">Reference proteome</keyword>
<dbReference type="SMART" id="SM00267">
    <property type="entry name" value="GGDEF"/>
    <property type="match status" value="1"/>
</dbReference>
<organism evidence="4 5">
    <name type="scientific">Hahella chejuensis (strain KCTC 2396)</name>
    <dbReference type="NCBI Taxonomy" id="349521"/>
    <lineage>
        <taxon>Bacteria</taxon>
        <taxon>Pseudomonadati</taxon>
        <taxon>Pseudomonadota</taxon>
        <taxon>Gammaproteobacteria</taxon>
        <taxon>Oceanospirillales</taxon>
        <taxon>Hahellaceae</taxon>
        <taxon>Hahella</taxon>
    </lineage>
</organism>
<dbReference type="SUPFAM" id="SSF55073">
    <property type="entry name" value="Nucleotide cyclase"/>
    <property type="match status" value="1"/>
</dbReference>
<dbReference type="eggNOG" id="COG5002">
    <property type="taxonomic scope" value="Bacteria"/>
</dbReference>
<dbReference type="OrthoDB" id="8929028at2"/>
<dbReference type="InterPro" id="IPR013656">
    <property type="entry name" value="PAS_4"/>
</dbReference>
<dbReference type="Gene3D" id="3.30.450.20">
    <property type="entry name" value="PAS domain"/>
    <property type="match status" value="2"/>
</dbReference>
<dbReference type="FunFam" id="3.30.70.270:FF:000001">
    <property type="entry name" value="Diguanylate cyclase domain protein"/>
    <property type="match status" value="1"/>
</dbReference>
<dbReference type="GO" id="GO:0007165">
    <property type="term" value="P:signal transduction"/>
    <property type="evidence" value="ECO:0007669"/>
    <property type="project" value="InterPro"/>
</dbReference>
<dbReference type="HOGENOM" id="CLU_000445_134_0_6"/>
<dbReference type="CDD" id="cd01949">
    <property type="entry name" value="GGDEF"/>
    <property type="match status" value="1"/>
</dbReference>
<dbReference type="InterPro" id="IPR043128">
    <property type="entry name" value="Rev_trsase/Diguanyl_cyclase"/>
</dbReference>
<dbReference type="SUPFAM" id="SSF55785">
    <property type="entry name" value="PYP-like sensor domain (PAS domain)"/>
    <property type="match status" value="1"/>
</dbReference>
<dbReference type="AlphaFoldDB" id="Q2SIG3"/>
<evidence type="ECO:0000259" key="3">
    <source>
        <dbReference type="PROSITE" id="PS50887"/>
    </source>
</evidence>
<dbReference type="Gene3D" id="6.10.340.10">
    <property type="match status" value="1"/>
</dbReference>
<dbReference type="PROSITE" id="PS50887">
    <property type="entry name" value="GGDEF"/>
    <property type="match status" value="1"/>
</dbReference>
<dbReference type="PANTHER" id="PTHR44757">
    <property type="entry name" value="DIGUANYLATE CYCLASE DGCP"/>
    <property type="match status" value="1"/>
</dbReference>
<dbReference type="InterPro" id="IPR029787">
    <property type="entry name" value="Nucleotide_cyclase"/>
</dbReference>
<dbReference type="SMART" id="SM00304">
    <property type="entry name" value="HAMP"/>
    <property type="match status" value="1"/>
</dbReference>
<evidence type="ECO:0000256" key="1">
    <source>
        <dbReference type="ARBA" id="ARBA00001946"/>
    </source>
</evidence>
<reference evidence="4 5" key="1">
    <citation type="journal article" date="2005" name="Nucleic Acids Res.">
        <title>Genomic blueprint of Hahella chejuensis, a marine microbe producing an algicidal agent.</title>
        <authorList>
            <person name="Jeong H."/>
            <person name="Yim J.H."/>
            <person name="Lee C."/>
            <person name="Choi S.-H."/>
            <person name="Park Y.K."/>
            <person name="Yoon S.H."/>
            <person name="Hur C.-G."/>
            <person name="Kang H.-Y."/>
            <person name="Kim D."/>
            <person name="Lee H.H."/>
            <person name="Park K.H."/>
            <person name="Park S.-H."/>
            <person name="Park H.-S."/>
            <person name="Lee H.K."/>
            <person name="Oh T.K."/>
            <person name="Kim J.F."/>
        </authorList>
    </citation>
    <scope>NUCLEOTIDE SEQUENCE [LARGE SCALE GENOMIC DNA]</scope>
    <source>
        <strain evidence="4 5">KCTC 2396</strain>
    </source>
</reference>
<proteinExistence type="predicted"/>
<dbReference type="EMBL" id="CP000155">
    <property type="protein sequence ID" value="ABC29561.1"/>
    <property type="molecule type" value="Genomic_DNA"/>
</dbReference>
<dbReference type="RefSeq" id="WP_011396630.1">
    <property type="nucleotide sequence ID" value="NC_007645.1"/>
</dbReference>
<dbReference type="InterPro" id="IPR000160">
    <property type="entry name" value="GGDEF_dom"/>
</dbReference>
<dbReference type="STRING" id="349521.HCH_02781"/>
<evidence type="ECO:0000313" key="4">
    <source>
        <dbReference type="EMBL" id="ABC29561.1"/>
    </source>
</evidence>